<reference evidence="1" key="2">
    <citation type="submission" date="2023-06" db="EMBL/GenBank/DDBJ databases">
        <authorList>
            <consortium name="Lawrence Berkeley National Laboratory"/>
            <person name="Haridas S."/>
            <person name="Hensen N."/>
            <person name="Bonometti L."/>
            <person name="Westerberg I."/>
            <person name="Brannstrom I.O."/>
            <person name="Guillou S."/>
            <person name="Cros-Aarteil S."/>
            <person name="Calhoun S."/>
            <person name="Kuo A."/>
            <person name="Mondo S."/>
            <person name="Pangilinan J."/>
            <person name="Riley R."/>
            <person name="Labutti K."/>
            <person name="Andreopoulos B."/>
            <person name="Lipzen A."/>
            <person name="Chen C."/>
            <person name="Yanf M."/>
            <person name="Daum C."/>
            <person name="Ng V."/>
            <person name="Clum A."/>
            <person name="Steindorff A."/>
            <person name="Ohm R."/>
            <person name="Martin F."/>
            <person name="Silar P."/>
            <person name="Natvig D."/>
            <person name="Lalanne C."/>
            <person name="Gautier V."/>
            <person name="Ament-Velasquez S.L."/>
            <person name="Kruys A."/>
            <person name="Hutchinson M.I."/>
            <person name="Powell A.J."/>
            <person name="Barry K."/>
            <person name="Miller A.N."/>
            <person name="Grigoriev I.V."/>
            <person name="Debuchy R."/>
            <person name="Gladieux P."/>
            <person name="Thoren M.H."/>
            <person name="Johannesson H."/>
        </authorList>
    </citation>
    <scope>NUCLEOTIDE SEQUENCE</scope>
    <source>
        <strain evidence="1">CBS 118394</strain>
    </source>
</reference>
<dbReference type="Proteomes" id="UP001283341">
    <property type="component" value="Unassembled WGS sequence"/>
</dbReference>
<dbReference type="EMBL" id="JAUEDM010000001">
    <property type="protein sequence ID" value="KAK3330754.1"/>
    <property type="molecule type" value="Genomic_DNA"/>
</dbReference>
<evidence type="ECO:0000313" key="1">
    <source>
        <dbReference type="EMBL" id="KAK3330754.1"/>
    </source>
</evidence>
<keyword evidence="2" id="KW-1185">Reference proteome</keyword>
<protein>
    <submittedName>
        <fullName evidence="1">Uncharacterized protein</fullName>
    </submittedName>
</protein>
<dbReference type="AlphaFoldDB" id="A0AAE0MH28"/>
<sequence length="117" mass="13710">MQLAMKVAGNASLIHQREFAPLWLPLLRDLIGILEKNEIPLSTPRYHHISAAILEEYVFSFRRHKRSQIKPWGRRPQPHHLRLCMLLGYERIFWRQRAAYLKRKPSPSISTTLSASA</sequence>
<organism evidence="1 2">
    <name type="scientific">Apodospora peruviana</name>
    <dbReference type="NCBI Taxonomy" id="516989"/>
    <lineage>
        <taxon>Eukaryota</taxon>
        <taxon>Fungi</taxon>
        <taxon>Dikarya</taxon>
        <taxon>Ascomycota</taxon>
        <taxon>Pezizomycotina</taxon>
        <taxon>Sordariomycetes</taxon>
        <taxon>Sordariomycetidae</taxon>
        <taxon>Sordariales</taxon>
        <taxon>Lasiosphaeriaceae</taxon>
        <taxon>Apodospora</taxon>
    </lineage>
</organism>
<comment type="caution">
    <text evidence="1">The sequence shown here is derived from an EMBL/GenBank/DDBJ whole genome shotgun (WGS) entry which is preliminary data.</text>
</comment>
<proteinExistence type="predicted"/>
<reference evidence="1" key="1">
    <citation type="journal article" date="2023" name="Mol. Phylogenet. Evol.">
        <title>Genome-scale phylogeny and comparative genomics of the fungal order Sordariales.</title>
        <authorList>
            <person name="Hensen N."/>
            <person name="Bonometti L."/>
            <person name="Westerberg I."/>
            <person name="Brannstrom I.O."/>
            <person name="Guillou S."/>
            <person name="Cros-Aarteil S."/>
            <person name="Calhoun S."/>
            <person name="Haridas S."/>
            <person name="Kuo A."/>
            <person name="Mondo S."/>
            <person name="Pangilinan J."/>
            <person name="Riley R."/>
            <person name="LaButti K."/>
            <person name="Andreopoulos B."/>
            <person name="Lipzen A."/>
            <person name="Chen C."/>
            <person name="Yan M."/>
            <person name="Daum C."/>
            <person name="Ng V."/>
            <person name="Clum A."/>
            <person name="Steindorff A."/>
            <person name="Ohm R.A."/>
            <person name="Martin F."/>
            <person name="Silar P."/>
            <person name="Natvig D.O."/>
            <person name="Lalanne C."/>
            <person name="Gautier V."/>
            <person name="Ament-Velasquez S.L."/>
            <person name="Kruys A."/>
            <person name="Hutchinson M.I."/>
            <person name="Powell A.J."/>
            <person name="Barry K."/>
            <person name="Miller A.N."/>
            <person name="Grigoriev I.V."/>
            <person name="Debuchy R."/>
            <person name="Gladieux P."/>
            <person name="Hiltunen Thoren M."/>
            <person name="Johannesson H."/>
        </authorList>
    </citation>
    <scope>NUCLEOTIDE SEQUENCE</scope>
    <source>
        <strain evidence="1">CBS 118394</strain>
    </source>
</reference>
<evidence type="ECO:0000313" key="2">
    <source>
        <dbReference type="Proteomes" id="UP001283341"/>
    </source>
</evidence>
<name>A0AAE0MH28_9PEZI</name>
<gene>
    <name evidence="1" type="ORF">B0H66DRAFT_73915</name>
</gene>
<accession>A0AAE0MH28</accession>